<gene>
    <name evidence="1" type="ORF">SAMN05428963_101366</name>
</gene>
<dbReference type="Proteomes" id="UP000190135">
    <property type="component" value="Unassembled WGS sequence"/>
</dbReference>
<dbReference type="RefSeq" id="WP_078706654.1">
    <property type="nucleotide sequence ID" value="NZ_FUXL01000001.1"/>
</dbReference>
<dbReference type="EMBL" id="FUXL01000001">
    <property type="protein sequence ID" value="SJZ58283.1"/>
    <property type="molecule type" value="Genomic_DNA"/>
</dbReference>
<sequence>MTQMISTVAVDQCAAEACGDNRHAISIIHGLGIEYEWSERDALRDLRVFHGCVNVPVRLPAYIRSVK</sequence>
<dbReference type="AlphaFoldDB" id="A0A1T4LU91"/>
<organism evidence="1 2">
    <name type="scientific">Consotaella salsifontis</name>
    <dbReference type="NCBI Taxonomy" id="1365950"/>
    <lineage>
        <taxon>Bacteria</taxon>
        <taxon>Pseudomonadati</taxon>
        <taxon>Pseudomonadota</taxon>
        <taxon>Alphaproteobacteria</taxon>
        <taxon>Hyphomicrobiales</taxon>
        <taxon>Aurantimonadaceae</taxon>
        <taxon>Consotaella</taxon>
    </lineage>
</organism>
<evidence type="ECO:0000313" key="1">
    <source>
        <dbReference type="EMBL" id="SJZ58283.1"/>
    </source>
</evidence>
<name>A0A1T4LU91_9HYPH</name>
<protein>
    <submittedName>
        <fullName evidence="1">Uncharacterized protein</fullName>
    </submittedName>
</protein>
<dbReference type="OrthoDB" id="7917089at2"/>
<keyword evidence="2" id="KW-1185">Reference proteome</keyword>
<evidence type="ECO:0000313" key="2">
    <source>
        <dbReference type="Proteomes" id="UP000190135"/>
    </source>
</evidence>
<accession>A0A1T4LU91</accession>
<proteinExistence type="predicted"/>
<reference evidence="1 2" key="1">
    <citation type="submission" date="2017-02" db="EMBL/GenBank/DDBJ databases">
        <authorList>
            <person name="Peterson S.W."/>
        </authorList>
    </citation>
    <scope>NUCLEOTIDE SEQUENCE [LARGE SCALE GENOMIC DNA]</scope>
    <source>
        <strain evidence="1 2">USBA 369</strain>
    </source>
</reference>